<gene>
    <name evidence="2" type="ORF">CYMTET_9256</name>
</gene>
<dbReference type="EMBL" id="LGRX02003065">
    <property type="protein sequence ID" value="KAK3283033.1"/>
    <property type="molecule type" value="Genomic_DNA"/>
</dbReference>
<feature type="compositionally biased region" description="Acidic residues" evidence="1">
    <location>
        <begin position="1"/>
        <end position="16"/>
    </location>
</feature>
<dbReference type="AlphaFoldDB" id="A0AAE0GRU9"/>
<sequence length="298" mass="32265">MDSSEPECVLENEEQPQTDQGSVEIVADAPEVQDTTAEVTEAVVLDGASANAAKAKSKRPRSHPVWDSAVPFEGRPIGDVRKELCLVQCNASNPWKQGKKGATWASITTELLKHKAFSGIELTSRAVEDRVTLWLDKFKPEDRGKQGATGTDDEHYGNVESLLTELLELKGSTEASNKQVTGEKEALLRKKNADAAGAKSLLDSSAKGLASKEDAKKTAKREFAKLNDNEHQLDLTGENAPADTAKRASGNFNNALLGFLASHQSDSEVKQEARNKRLALQERALAVQESRETRGTTG</sequence>
<feature type="region of interest" description="Disordered" evidence="1">
    <location>
        <begin position="1"/>
        <end position="22"/>
    </location>
</feature>
<comment type="caution">
    <text evidence="2">The sequence shown here is derived from an EMBL/GenBank/DDBJ whole genome shotgun (WGS) entry which is preliminary data.</text>
</comment>
<accession>A0AAE0GRU9</accession>
<proteinExistence type="predicted"/>
<protein>
    <submittedName>
        <fullName evidence="2">Uncharacterized protein</fullName>
    </submittedName>
</protein>
<organism evidence="2 3">
    <name type="scientific">Cymbomonas tetramitiformis</name>
    <dbReference type="NCBI Taxonomy" id="36881"/>
    <lineage>
        <taxon>Eukaryota</taxon>
        <taxon>Viridiplantae</taxon>
        <taxon>Chlorophyta</taxon>
        <taxon>Pyramimonadophyceae</taxon>
        <taxon>Pyramimonadales</taxon>
        <taxon>Pyramimonadaceae</taxon>
        <taxon>Cymbomonas</taxon>
    </lineage>
</organism>
<name>A0AAE0GRU9_9CHLO</name>
<dbReference type="Proteomes" id="UP001190700">
    <property type="component" value="Unassembled WGS sequence"/>
</dbReference>
<keyword evidence="3" id="KW-1185">Reference proteome</keyword>
<evidence type="ECO:0000256" key="1">
    <source>
        <dbReference type="SAM" id="MobiDB-lite"/>
    </source>
</evidence>
<reference evidence="2 3" key="1">
    <citation type="journal article" date="2015" name="Genome Biol. Evol.">
        <title>Comparative Genomics of a Bacterivorous Green Alga Reveals Evolutionary Causalities and Consequences of Phago-Mixotrophic Mode of Nutrition.</title>
        <authorList>
            <person name="Burns J.A."/>
            <person name="Paasch A."/>
            <person name="Narechania A."/>
            <person name="Kim E."/>
        </authorList>
    </citation>
    <scope>NUCLEOTIDE SEQUENCE [LARGE SCALE GENOMIC DNA]</scope>
    <source>
        <strain evidence="2 3">PLY_AMNH</strain>
    </source>
</reference>
<evidence type="ECO:0000313" key="2">
    <source>
        <dbReference type="EMBL" id="KAK3283033.1"/>
    </source>
</evidence>
<evidence type="ECO:0000313" key="3">
    <source>
        <dbReference type="Proteomes" id="UP001190700"/>
    </source>
</evidence>